<dbReference type="HAMAP" id="MF_00165">
    <property type="entry name" value="Thymidylate_kinase"/>
    <property type="match status" value="1"/>
</dbReference>
<keyword evidence="14" id="KW-1185">Reference proteome</keyword>
<protein>
    <recommendedName>
        <fullName evidence="3 11">Thymidylate kinase</fullName>
        <ecNumber evidence="2 11">2.7.4.9</ecNumber>
    </recommendedName>
    <alternativeName>
        <fullName evidence="11">dTMP kinase</fullName>
    </alternativeName>
</protein>
<evidence type="ECO:0000313" key="14">
    <source>
        <dbReference type="Proteomes" id="UP000063781"/>
    </source>
</evidence>
<organism evidence="13 14">
    <name type="scientific">Erysipelothrix larvae</name>
    <dbReference type="NCBI Taxonomy" id="1514105"/>
    <lineage>
        <taxon>Bacteria</taxon>
        <taxon>Bacillati</taxon>
        <taxon>Bacillota</taxon>
        <taxon>Erysipelotrichia</taxon>
        <taxon>Erysipelotrichales</taxon>
        <taxon>Erysipelotrichaceae</taxon>
        <taxon>Erysipelothrix</taxon>
    </lineage>
</organism>
<evidence type="ECO:0000256" key="9">
    <source>
        <dbReference type="ARBA" id="ARBA00048743"/>
    </source>
</evidence>
<comment type="function">
    <text evidence="10 11">Phosphorylation of dTMP to form dTDP in both de novo and salvage pathways of dTTP synthesis.</text>
</comment>
<dbReference type="EMBL" id="CP013213">
    <property type="protein sequence ID" value="AMC94562.1"/>
    <property type="molecule type" value="Genomic_DNA"/>
</dbReference>
<comment type="similarity">
    <text evidence="1 11">Belongs to the thymidylate kinase family.</text>
</comment>
<evidence type="ECO:0000256" key="4">
    <source>
        <dbReference type="ARBA" id="ARBA00022679"/>
    </source>
</evidence>
<keyword evidence="5 11" id="KW-0545">Nucleotide biosynthesis</keyword>
<name>A0A109UHQ2_9FIRM</name>
<dbReference type="GO" id="GO:0006235">
    <property type="term" value="P:dTTP biosynthetic process"/>
    <property type="evidence" value="ECO:0007669"/>
    <property type="project" value="UniProtKB-UniRule"/>
</dbReference>
<dbReference type="PANTHER" id="PTHR10344:SF4">
    <property type="entry name" value="UMP-CMP KINASE 2, MITOCHONDRIAL"/>
    <property type="match status" value="1"/>
</dbReference>
<feature type="binding site" evidence="11">
    <location>
        <begin position="9"/>
        <end position="16"/>
    </location>
    <ligand>
        <name>ATP</name>
        <dbReference type="ChEBI" id="CHEBI:30616"/>
    </ligand>
</feature>
<dbReference type="GO" id="GO:0006227">
    <property type="term" value="P:dUDP biosynthetic process"/>
    <property type="evidence" value="ECO:0007669"/>
    <property type="project" value="TreeGrafter"/>
</dbReference>
<evidence type="ECO:0000259" key="12">
    <source>
        <dbReference type="Pfam" id="PF02223"/>
    </source>
</evidence>
<keyword evidence="6 11" id="KW-0547">Nucleotide-binding</keyword>
<evidence type="ECO:0000256" key="2">
    <source>
        <dbReference type="ARBA" id="ARBA00012980"/>
    </source>
</evidence>
<dbReference type="InterPro" id="IPR018094">
    <property type="entry name" value="Thymidylate_kinase"/>
</dbReference>
<dbReference type="GO" id="GO:0005524">
    <property type="term" value="F:ATP binding"/>
    <property type="evidence" value="ECO:0007669"/>
    <property type="project" value="UniProtKB-UniRule"/>
</dbReference>
<dbReference type="Pfam" id="PF02223">
    <property type="entry name" value="Thymidylate_kin"/>
    <property type="match status" value="1"/>
</dbReference>
<dbReference type="GO" id="GO:0005829">
    <property type="term" value="C:cytosol"/>
    <property type="evidence" value="ECO:0007669"/>
    <property type="project" value="TreeGrafter"/>
</dbReference>
<keyword evidence="4 11" id="KW-0808">Transferase</keyword>
<keyword evidence="8 11" id="KW-0067">ATP-binding</keyword>
<dbReference type="GO" id="GO:0004798">
    <property type="term" value="F:dTMP kinase activity"/>
    <property type="evidence" value="ECO:0007669"/>
    <property type="project" value="UniProtKB-UniRule"/>
</dbReference>
<dbReference type="AlphaFoldDB" id="A0A109UHQ2"/>
<dbReference type="PANTHER" id="PTHR10344">
    <property type="entry name" value="THYMIDYLATE KINASE"/>
    <property type="match status" value="1"/>
</dbReference>
<dbReference type="Gene3D" id="3.40.50.300">
    <property type="entry name" value="P-loop containing nucleotide triphosphate hydrolases"/>
    <property type="match status" value="1"/>
</dbReference>
<dbReference type="EC" id="2.7.4.9" evidence="2 11"/>
<evidence type="ECO:0000256" key="6">
    <source>
        <dbReference type="ARBA" id="ARBA00022741"/>
    </source>
</evidence>
<dbReference type="FunFam" id="3.40.50.300:FF:000225">
    <property type="entry name" value="Thymidylate kinase"/>
    <property type="match status" value="1"/>
</dbReference>
<dbReference type="GO" id="GO:0006233">
    <property type="term" value="P:dTDP biosynthetic process"/>
    <property type="evidence" value="ECO:0007669"/>
    <property type="project" value="InterPro"/>
</dbReference>
<dbReference type="SUPFAM" id="SSF52540">
    <property type="entry name" value="P-loop containing nucleoside triphosphate hydrolases"/>
    <property type="match status" value="1"/>
</dbReference>
<dbReference type="STRING" id="1514105.AOC36_11440"/>
<evidence type="ECO:0000256" key="11">
    <source>
        <dbReference type="HAMAP-Rule" id="MF_00165"/>
    </source>
</evidence>
<dbReference type="InterPro" id="IPR027417">
    <property type="entry name" value="P-loop_NTPase"/>
</dbReference>
<dbReference type="CDD" id="cd01672">
    <property type="entry name" value="TMPK"/>
    <property type="match status" value="1"/>
</dbReference>
<evidence type="ECO:0000256" key="8">
    <source>
        <dbReference type="ARBA" id="ARBA00022840"/>
    </source>
</evidence>
<evidence type="ECO:0000256" key="1">
    <source>
        <dbReference type="ARBA" id="ARBA00009776"/>
    </source>
</evidence>
<sequence>MSLFITLEGPDGSGKTTVTKNIESYFKSKQIPFVLTREPGGIGISEKIREIILDVEHDTMDDRTEALLYAASRRQHLIEKILPALKEDKVVWCERFVDSSLAYQGVGRGIGMEAVLSINLFAIEHHMPDVTFFLDISPEEGLKRVGKRAAEDRLELAGDAFHKRVYEGYQEIIKNNPERIVVIDATQSPGKVVHDIIDVLEGRFGL</sequence>
<dbReference type="NCBIfam" id="TIGR00041">
    <property type="entry name" value="DTMP_kinase"/>
    <property type="match status" value="1"/>
</dbReference>
<evidence type="ECO:0000256" key="3">
    <source>
        <dbReference type="ARBA" id="ARBA00017144"/>
    </source>
</evidence>
<evidence type="ECO:0000256" key="5">
    <source>
        <dbReference type="ARBA" id="ARBA00022727"/>
    </source>
</evidence>
<dbReference type="KEGG" id="erl:AOC36_11440"/>
<reference evidence="13 14" key="1">
    <citation type="submission" date="2015-10" db="EMBL/GenBank/DDBJ databases">
        <title>Erysipelothrix larvae sp. LV19 isolated from the larval gut of the rhinoceros beetle, Trypoxylus dichotomus.</title>
        <authorList>
            <person name="Lim S."/>
            <person name="Kim B.-C."/>
        </authorList>
    </citation>
    <scope>NUCLEOTIDE SEQUENCE [LARGE SCALE GENOMIC DNA]</scope>
    <source>
        <strain evidence="13 14">LV19</strain>
    </source>
</reference>
<evidence type="ECO:0000313" key="13">
    <source>
        <dbReference type="EMBL" id="AMC94562.1"/>
    </source>
</evidence>
<proteinExistence type="inferred from homology"/>
<evidence type="ECO:0000256" key="7">
    <source>
        <dbReference type="ARBA" id="ARBA00022777"/>
    </source>
</evidence>
<keyword evidence="7 11" id="KW-0418">Kinase</keyword>
<dbReference type="RefSeq" id="WP_067634440.1">
    <property type="nucleotide sequence ID" value="NZ_CP013213.1"/>
</dbReference>
<accession>A0A109UHQ2</accession>
<feature type="domain" description="Thymidylate kinase-like" evidence="12">
    <location>
        <begin position="7"/>
        <end position="196"/>
    </location>
</feature>
<dbReference type="InterPro" id="IPR039430">
    <property type="entry name" value="Thymidylate_kin-like_dom"/>
</dbReference>
<dbReference type="Proteomes" id="UP000063781">
    <property type="component" value="Chromosome"/>
</dbReference>
<comment type="catalytic activity">
    <reaction evidence="9 11">
        <text>dTMP + ATP = dTDP + ADP</text>
        <dbReference type="Rhea" id="RHEA:13517"/>
        <dbReference type="ChEBI" id="CHEBI:30616"/>
        <dbReference type="ChEBI" id="CHEBI:58369"/>
        <dbReference type="ChEBI" id="CHEBI:63528"/>
        <dbReference type="ChEBI" id="CHEBI:456216"/>
        <dbReference type="EC" id="2.7.4.9"/>
    </reaction>
</comment>
<dbReference type="OrthoDB" id="9774907at2"/>
<evidence type="ECO:0000256" key="10">
    <source>
        <dbReference type="ARBA" id="ARBA00057735"/>
    </source>
</evidence>
<gene>
    <name evidence="11" type="primary">tmk</name>
    <name evidence="13" type="ORF">AOC36_11440</name>
</gene>